<dbReference type="PANTHER" id="PTHR43877">
    <property type="entry name" value="AMINOALKYLPHOSPHONATE N-ACETYLTRANSFERASE-RELATED-RELATED"/>
    <property type="match status" value="1"/>
</dbReference>
<dbReference type="CDD" id="cd04301">
    <property type="entry name" value="NAT_SF"/>
    <property type="match status" value="1"/>
</dbReference>
<evidence type="ECO:0000259" key="3">
    <source>
        <dbReference type="PROSITE" id="PS51186"/>
    </source>
</evidence>
<evidence type="ECO:0000256" key="1">
    <source>
        <dbReference type="ARBA" id="ARBA00022679"/>
    </source>
</evidence>
<evidence type="ECO:0000256" key="2">
    <source>
        <dbReference type="ARBA" id="ARBA00023315"/>
    </source>
</evidence>
<dbReference type="InterPro" id="IPR000182">
    <property type="entry name" value="GNAT_dom"/>
</dbReference>
<keyword evidence="1 4" id="KW-0808">Transferase</keyword>
<dbReference type="Gene3D" id="3.40.630.30">
    <property type="match status" value="1"/>
</dbReference>
<evidence type="ECO:0000313" key="5">
    <source>
        <dbReference type="Proteomes" id="UP000223060"/>
    </source>
</evidence>
<dbReference type="AlphaFoldDB" id="A0A1S7FXU7"/>
<dbReference type="EMBL" id="CP011102">
    <property type="protein sequence ID" value="AQY52256.1"/>
    <property type="molecule type" value="Genomic_DNA"/>
</dbReference>
<protein>
    <submittedName>
        <fullName evidence="4">Acetyltransferase</fullName>
    </submittedName>
</protein>
<dbReference type="PROSITE" id="PS51186">
    <property type="entry name" value="GNAT"/>
    <property type="match status" value="1"/>
</dbReference>
<proteinExistence type="predicted"/>
<dbReference type="InterPro" id="IPR016181">
    <property type="entry name" value="Acyl_CoA_acyltransferase"/>
</dbReference>
<dbReference type="SUPFAM" id="SSF55729">
    <property type="entry name" value="Acyl-CoA N-acyltransferases (Nat)"/>
    <property type="match status" value="1"/>
</dbReference>
<organism evidence="4 5">
    <name type="scientific">Listeria weihenstephanensis</name>
    <dbReference type="NCBI Taxonomy" id="1006155"/>
    <lineage>
        <taxon>Bacteria</taxon>
        <taxon>Bacillati</taxon>
        <taxon>Bacillota</taxon>
        <taxon>Bacilli</taxon>
        <taxon>Bacillales</taxon>
        <taxon>Listeriaceae</taxon>
        <taxon>Listeria</taxon>
    </lineage>
</organism>
<dbReference type="RefSeq" id="WP_036063156.1">
    <property type="nucleotide sequence ID" value="NZ_CP011102.1"/>
</dbReference>
<evidence type="ECO:0000313" key="4">
    <source>
        <dbReference type="EMBL" id="AQY52256.1"/>
    </source>
</evidence>
<keyword evidence="5" id="KW-1185">Reference proteome</keyword>
<dbReference type="GO" id="GO:0016747">
    <property type="term" value="F:acyltransferase activity, transferring groups other than amino-acyl groups"/>
    <property type="evidence" value="ECO:0007669"/>
    <property type="project" value="InterPro"/>
</dbReference>
<accession>A0A1S7FXU7</accession>
<gene>
    <name evidence="4" type="ORF">UE46_15330</name>
</gene>
<name>A0A1S7FXU7_9LIST</name>
<dbReference type="Pfam" id="PF00583">
    <property type="entry name" value="Acetyltransf_1"/>
    <property type="match status" value="1"/>
</dbReference>
<dbReference type="Proteomes" id="UP000223060">
    <property type="component" value="Chromosome"/>
</dbReference>
<feature type="domain" description="N-acetyltransferase" evidence="3">
    <location>
        <begin position="1"/>
        <end position="166"/>
    </location>
</feature>
<dbReference type="KEGG" id="lwi:UE46_15330"/>
<dbReference type="InterPro" id="IPR050832">
    <property type="entry name" value="Bact_Acetyltransf"/>
</dbReference>
<reference evidence="5" key="1">
    <citation type="submission" date="2015-03" db="EMBL/GenBank/DDBJ databases">
        <authorList>
            <person name="Ferrari E."/>
            <person name="Walter M.C."/>
            <person name="Huptas C."/>
            <person name="Scherer S."/>
            <person name="Mueller-Herbst S."/>
        </authorList>
    </citation>
    <scope>NUCLEOTIDE SEQUENCE [LARGE SCALE GENOMIC DNA]</scope>
    <source>
        <strain evidence="5">LWP01</strain>
    </source>
</reference>
<keyword evidence="2" id="KW-0012">Acyltransferase</keyword>
<sequence length="169" mass="19163">MEIRLLTVADVDNYVQIRLRALQESPAAFATSFEEEKYTALQKYEIRFQSPYSLTFGAFSGGHLVGVVTLIQEERLKMRHRANIVAMYVIPERRGSGVGKALIGTAIDQAQRLEGVEQVYLSVVTSNKMAQTLYTSLGFEVFSTEKHALKLDDTYFDEAHMVLFLKNFQ</sequence>